<dbReference type="Proteomes" id="UP000796761">
    <property type="component" value="Unassembled WGS sequence"/>
</dbReference>
<dbReference type="EMBL" id="SWJQ01000042">
    <property type="protein sequence ID" value="TRZ24658.1"/>
    <property type="molecule type" value="Genomic_DNA"/>
</dbReference>
<sequence length="127" mass="14623">MGNKQETTVQQQNYDTVAITEAWWHDLHNCNVPMDGYELFGVECTVSKFADDTNWELLRDKKPLQRDPDRLEHWTMIKAMKFNMSKCWILDPGQSNTGLKYRLGEEWLESSPARGSGDAGPQQALCE</sequence>
<proteinExistence type="predicted"/>
<keyword evidence="2" id="KW-1185">Reference proteome</keyword>
<evidence type="ECO:0008006" key="3">
    <source>
        <dbReference type="Google" id="ProtNLM"/>
    </source>
</evidence>
<evidence type="ECO:0000313" key="1">
    <source>
        <dbReference type="EMBL" id="TRZ24658.1"/>
    </source>
</evidence>
<organism evidence="1 2">
    <name type="scientific">Zosterops borbonicus</name>
    <dbReference type="NCBI Taxonomy" id="364589"/>
    <lineage>
        <taxon>Eukaryota</taxon>
        <taxon>Metazoa</taxon>
        <taxon>Chordata</taxon>
        <taxon>Craniata</taxon>
        <taxon>Vertebrata</taxon>
        <taxon>Euteleostomi</taxon>
        <taxon>Archelosauria</taxon>
        <taxon>Archosauria</taxon>
        <taxon>Dinosauria</taxon>
        <taxon>Saurischia</taxon>
        <taxon>Theropoda</taxon>
        <taxon>Coelurosauria</taxon>
        <taxon>Aves</taxon>
        <taxon>Neognathae</taxon>
        <taxon>Neoaves</taxon>
        <taxon>Telluraves</taxon>
        <taxon>Australaves</taxon>
        <taxon>Passeriformes</taxon>
        <taxon>Sylvioidea</taxon>
        <taxon>Zosteropidae</taxon>
        <taxon>Zosterops</taxon>
    </lineage>
</organism>
<comment type="caution">
    <text evidence="1">The sequence shown here is derived from an EMBL/GenBank/DDBJ whole genome shotgun (WGS) entry which is preliminary data.</text>
</comment>
<gene>
    <name evidence="1" type="ORF">HGM15179_002360</name>
</gene>
<evidence type="ECO:0000313" key="2">
    <source>
        <dbReference type="Proteomes" id="UP000796761"/>
    </source>
</evidence>
<accession>A0A8K1GUM3</accession>
<reference evidence="1" key="1">
    <citation type="submission" date="2019-04" db="EMBL/GenBank/DDBJ databases">
        <title>Genome assembly of Zosterops borbonicus 15179.</title>
        <authorList>
            <person name="Leroy T."/>
            <person name="Anselmetti Y."/>
            <person name="Tilak M.-K."/>
            <person name="Nabholz B."/>
        </authorList>
    </citation>
    <scope>NUCLEOTIDE SEQUENCE</scope>
    <source>
        <strain evidence="1">HGM_15179</strain>
        <tissue evidence="1">Muscle</tissue>
    </source>
</reference>
<protein>
    <recommendedName>
        <fullName evidence="3">Rna-directed dna polymerase from mobile element jockey-like</fullName>
    </recommendedName>
</protein>
<name>A0A8K1GUM3_9PASS</name>
<dbReference type="AlphaFoldDB" id="A0A8K1GUM3"/>